<evidence type="ECO:0000313" key="2">
    <source>
        <dbReference type="EMBL" id="AAD12963.1"/>
    </source>
</evidence>
<dbReference type="Gene3D" id="3.90.550.10">
    <property type="entry name" value="Spore Coat Polysaccharide Biosynthesis Protein SpsA, Chain A"/>
    <property type="match status" value="1"/>
</dbReference>
<dbReference type="SUPFAM" id="SSF53448">
    <property type="entry name" value="Nucleotide-diphospho-sugar transferases"/>
    <property type="match status" value="1"/>
</dbReference>
<keyword evidence="1" id="KW-0472">Membrane</keyword>
<dbReference type="AlphaFoldDB" id="Q9ZGK6"/>
<name>Q9ZGK6_LEPBO</name>
<accession>Q9ZGK6</accession>
<keyword evidence="1" id="KW-0812">Transmembrane</keyword>
<reference evidence="2" key="1">
    <citation type="journal article" date="1999" name="Microb. Pathog.">
        <title>Genetic organization of the lipopolysaccharide O-antigen biosynthetic locus of Leptospira borgpetersenii serovar Hardjobovis.</title>
        <authorList>
            <person name="Kalambaheti T."/>
            <person name="Bulach D.M."/>
            <person name="Rajakumar K."/>
            <person name="Adler B."/>
        </authorList>
    </citation>
    <scope>NUCLEOTIDE SEQUENCE</scope>
    <source>
        <strain evidence="2">L171</strain>
    </source>
</reference>
<organism evidence="2">
    <name type="scientific">Leptospira borgpetersenii</name>
    <dbReference type="NCBI Taxonomy" id="174"/>
    <lineage>
        <taxon>Bacteria</taxon>
        <taxon>Pseudomonadati</taxon>
        <taxon>Spirochaetota</taxon>
        <taxon>Spirochaetia</taxon>
        <taxon>Leptospirales</taxon>
        <taxon>Leptospiraceae</taxon>
        <taxon>Leptospira</taxon>
    </lineage>
</organism>
<dbReference type="EMBL" id="AF078135">
    <property type="protein sequence ID" value="AAD12963.1"/>
    <property type="molecule type" value="Genomic_DNA"/>
</dbReference>
<protein>
    <recommendedName>
        <fullName evidence="3">Nucleotide-pyrophospho-sugar transferase</fullName>
    </recommendedName>
</protein>
<keyword evidence="1" id="KW-1133">Transmembrane helix</keyword>
<evidence type="ECO:0000256" key="1">
    <source>
        <dbReference type="SAM" id="Phobius"/>
    </source>
</evidence>
<sequence length="390" mass="46542">MPIEARRFSYSRTLRERTRFSFLLCQKDQAARFCSKIGTEPYIELTLIEKNPTMKYLCTLFDFNYLPLGLSLYESVRRHFGDFHLWVLAMDDKTYTFFKENSFDHVTILSLGDIESEDVLVAKGNRTWQEYCWTLSPVLPTYILEENPNIDHVTYLDSDIYFFSDVSPIYDEIGEHSIMIIPHRFPDRLKHLEANGIYNVQMVYFKRDKIGITCLSRWREQCLEWCYNRVEDGRLGDQKYLDVWPQTYKNICVLKNEQAGVALWNAEKYKIRLKDEKILINENPLIFYHFHMFKFYEGNIYGTGISDYKLNYKVLKVIYDVYVEQLIDVVSRFNLKLRSLNIWEMCIMMEKENFYSYSTLNGIFWNVLLCSLVILKKILRSSQSFLLSKK</sequence>
<evidence type="ECO:0008006" key="3">
    <source>
        <dbReference type="Google" id="ProtNLM"/>
    </source>
</evidence>
<proteinExistence type="predicted"/>
<feature type="transmembrane region" description="Helical" evidence="1">
    <location>
        <begin position="354"/>
        <end position="375"/>
    </location>
</feature>
<dbReference type="InterPro" id="IPR029044">
    <property type="entry name" value="Nucleotide-diphossugar_trans"/>
</dbReference>